<gene>
    <name evidence="1" type="ORF">EVAR_47247_1</name>
</gene>
<dbReference type="Proteomes" id="UP000299102">
    <property type="component" value="Unassembled WGS sequence"/>
</dbReference>
<keyword evidence="2" id="KW-1185">Reference proteome</keyword>
<dbReference type="AlphaFoldDB" id="A0A4C1XH92"/>
<organism evidence="1 2">
    <name type="scientific">Eumeta variegata</name>
    <name type="common">Bagworm moth</name>
    <name type="synonym">Eumeta japonica</name>
    <dbReference type="NCBI Taxonomy" id="151549"/>
    <lineage>
        <taxon>Eukaryota</taxon>
        <taxon>Metazoa</taxon>
        <taxon>Ecdysozoa</taxon>
        <taxon>Arthropoda</taxon>
        <taxon>Hexapoda</taxon>
        <taxon>Insecta</taxon>
        <taxon>Pterygota</taxon>
        <taxon>Neoptera</taxon>
        <taxon>Endopterygota</taxon>
        <taxon>Lepidoptera</taxon>
        <taxon>Glossata</taxon>
        <taxon>Ditrysia</taxon>
        <taxon>Tineoidea</taxon>
        <taxon>Psychidae</taxon>
        <taxon>Oiketicinae</taxon>
        <taxon>Eumeta</taxon>
    </lineage>
</organism>
<reference evidence="1 2" key="1">
    <citation type="journal article" date="2019" name="Commun. Biol.">
        <title>The bagworm genome reveals a unique fibroin gene that provides high tensile strength.</title>
        <authorList>
            <person name="Kono N."/>
            <person name="Nakamura H."/>
            <person name="Ohtoshi R."/>
            <person name="Tomita M."/>
            <person name="Numata K."/>
            <person name="Arakawa K."/>
        </authorList>
    </citation>
    <scope>NUCLEOTIDE SEQUENCE [LARGE SCALE GENOMIC DNA]</scope>
</reference>
<evidence type="ECO:0000313" key="2">
    <source>
        <dbReference type="Proteomes" id="UP000299102"/>
    </source>
</evidence>
<comment type="caution">
    <text evidence="1">The sequence shown here is derived from an EMBL/GenBank/DDBJ whole genome shotgun (WGS) entry which is preliminary data.</text>
</comment>
<evidence type="ECO:0008006" key="3">
    <source>
        <dbReference type="Google" id="ProtNLM"/>
    </source>
</evidence>
<sequence length="215" mass="23579">MSWLDRYNTTITQYGREVAASAAGFRPVCESSGGTFHYFVHLSARSSSIAQSPSIGYSIPSQEAGYSLGCQTGIYSFTVLFNLFLDCCLHNLKEYECGLRMDVPVLKCVLYADDQTILAPSACELLEMVTKSNDSVLRREKADTALTTPLGRQYPWPAVAICYSLVACMPTRAADQRGRPGNVHLRIAMTTRGRGRGEGEVCDPKALKSLHPVLL</sequence>
<protein>
    <recommendedName>
        <fullName evidence="3">Reverse transcriptase domain-containing protein</fullName>
    </recommendedName>
</protein>
<name>A0A4C1XH92_EUMVA</name>
<accession>A0A4C1XH92</accession>
<dbReference type="EMBL" id="BGZK01000840">
    <property type="protein sequence ID" value="GBP62362.1"/>
    <property type="molecule type" value="Genomic_DNA"/>
</dbReference>
<proteinExistence type="predicted"/>
<dbReference type="OrthoDB" id="8775810at2759"/>
<evidence type="ECO:0000313" key="1">
    <source>
        <dbReference type="EMBL" id="GBP62362.1"/>
    </source>
</evidence>